<dbReference type="KEGG" id="ppsc:EHS13_05535"/>
<evidence type="ECO:0000259" key="4">
    <source>
        <dbReference type="PROSITE" id="PS01124"/>
    </source>
</evidence>
<dbReference type="InterPro" id="IPR018060">
    <property type="entry name" value="HTH_AraC"/>
</dbReference>
<dbReference type="Proteomes" id="UP000426246">
    <property type="component" value="Chromosome"/>
</dbReference>
<dbReference type="PROSITE" id="PS01124">
    <property type="entry name" value="HTH_ARAC_FAMILY_2"/>
    <property type="match status" value="1"/>
</dbReference>
<evidence type="ECO:0000313" key="5">
    <source>
        <dbReference type="EMBL" id="QGQ99962.1"/>
    </source>
</evidence>
<evidence type="ECO:0000313" key="6">
    <source>
        <dbReference type="Proteomes" id="UP000426246"/>
    </source>
</evidence>
<evidence type="ECO:0000256" key="2">
    <source>
        <dbReference type="ARBA" id="ARBA00023125"/>
    </source>
</evidence>
<name>A0A6B8RVQ7_9BACL</name>
<dbReference type="PANTHER" id="PTHR43280:SF2">
    <property type="entry name" value="HTH-TYPE TRANSCRIPTIONAL REGULATOR EXSA"/>
    <property type="match status" value="1"/>
</dbReference>
<proteinExistence type="predicted"/>
<keyword evidence="6" id="KW-1185">Reference proteome</keyword>
<keyword evidence="1" id="KW-0805">Transcription regulation</keyword>
<dbReference type="AlphaFoldDB" id="A0A6B8RVQ7"/>
<reference evidence="6" key="1">
    <citation type="submission" date="2018-11" db="EMBL/GenBank/DDBJ databases">
        <title>Complete genome sequence of Paenibacillus sp. ML311-T8.</title>
        <authorList>
            <person name="Nam Y.-D."/>
            <person name="Kang J."/>
            <person name="Chung W.-H."/>
            <person name="Park Y.S."/>
        </authorList>
    </citation>
    <scope>NUCLEOTIDE SEQUENCE [LARGE SCALE GENOMIC DNA]</scope>
    <source>
        <strain evidence="6">ML311-T8</strain>
    </source>
</reference>
<dbReference type="GO" id="GO:0003700">
    <property type="term" value="F:DNA-binding transcription factor activity"/>
    <property type="evidence" value="ECO:0007669"/>
    <property type="project" value="InterPro"/>
</dbReference>
<feature type="domain" description="HTH araC/xylS-type" evidence="4">
    <location>
        <begin position="153"/>
        <end position="251"/>
    </location>
</feature>
<evidence type="ECO:0000256" key="3">
    <source>
        <dbReference type="ARBA" id="ARBA00023163"/>
    </source>
</evidence>
<dbReference type="PANTHER" id="PTHR43280">
    <property type="entry name" value="ARAC-FAMILY TRANSCRIPTIONAL REGULATOR"/>
    <property type="match status" value="1"/>
</dbReference>
<evidence type="ECO:0000256" key="1">
    <source>
        <dbReference type="ARBA" id="ARBA00023015"/>
    </source>
</evidence>
<protein>
    <submittedName>
        <fullName evidence="5">AraC family transcriptional regulator</fullName>
    </submittedName>
</protein>
<dbReference type="SMART" id="SM00342">
    <property type="entry name" value="HTH_ARAC"/>
    <property type="match status" value="1"/>
</dbReference>
<dbReference type="Pfam" id="PF12833">
    <property type="entry name" value="HTH_18"/>
    <property type="match status" value="1"/>
</dbReference>
<dbReference type="Gene3D" id="1.10.10.60">
    <property type="entry name" value="Homeodomain-like"/>
    <property type="match status" value="2"/>
</dbReference>
<sequence length="258" mass="29750">MIYIQEGNLMVNVDNVEHTFKEGEFCLLQPNDLLTLEGKTKTITPFLHFDIFYKNNRELSFPTRSGQTDLTMYAHLMQPRLNELAGIHVPFRFVPQRPVAFKEKMMKSIGLWLEADLLNQLEANQIIADLILDLLKEMESFQLPKYQKPQSLNWITSYFSFHLADPLSLKDMALRAQLSPSRFSAVFKQYFGTSPHQYLLHLRITHAEELLHNSSFTTDEIASYCGFANIHHFSKAFKKVTGESPGSFRKQQTASISL</sequence>
<dbReference type="EMBL" id="CP034235">
    <property type="protein sequence ID" value="QGQ99962.1"/>
    <property type="molecule type" value="Genomic_DNA"/>
</dbReference>
<keyword evidence="3" id="KW-0804">Transcription</keyword>
<dbReference type="OrthoDB" id="249627at2"/>
<keyword evidence="2" id="KW-0238">DNA-binding</keyword>
<dbReference type="GO" id="GO:0043565">
    <property type="term" value="F:sequence-specific DNA binding"/>
    <property type="evidence" value="ECO:0007669"/>
    <property type="project" value="InterPro"/>
</dbReference>
<dbReference type="InterPro" id="IPR009057">
    <property type="entry name" value="Homeodomain-like_sf"/>
</dbReference>
<gene>
    <name evidence="5" type="ORF">EHS13_05535</name>
</gene>
<organism evidence="5 6">
    <name type="scientific">Paenibacillus psychroresistens</name>
    <dbReference type="NCBI Taxonomy" id="1778678"/>
    <lineage>
        <taxon>Bacteria</taxon>
        <taxon>Bacillati</taxon>
        <taxon>Bacillota</taxon>
        <taxon>Bacilli</taxon>
        <taxon>Bacillales</taxon>
        <taxon>Paenibacillaceae</taxon>
        <taxon>Paenibacillus</taxon>
    </lineage>
</organism>
<accession>A0A6B8RVQ7</accession>
<dbReference type="SUPFAM" id="SSF46689">
    <property type="entry name" value="Homeodomain-like"/>
    <property type="match status" value="2"/>
</dbReference>